<dbReference type="InterPro" id="IPR039421">
    <property type="entry name" value="Type_1_exporter"/>
</dbReference>
<name>A0ABQ1BF46_9EURO</name>
<dbReference type="PROSITE" id="PS50929">
    <property type="entry name" value="ABC_TM1F"/>
    <property type="match status" value="2"/>
</dbReference>
<dbReference type="InterPro" id="IPR023210">
    <property type="entry name" value="NADP_OxRdtase_dom"/>
</dbReference>
<keyword evidence="2 9" id="KW-0812">Transmembrane</keyword>
<protein>
    <recommendedName>
        <fullName evidence="8">ABC multidrug transporter MDR2</fullName>
    </recommendedName>
</protein>
<keyword evidence="7 9" id="KW-0472">Membrane</keyword>
<keyword evidence="3" id="KW-0547">Nucleotide-binding</keyword>
<dbReference type="Gene3D" id="1.20.1560.10">
    <property type="entry name" value="ABC transporter type 1, transmembrane domain"/>
    <property type="match status" value="2"/>
</dbReference>
<evidence type="ECO:0000256" key="6">
    <source>
        <dbReference type="ARBA" id="ARBA00023002"/>
    </source>
</evidence>
<dbReference type="InterPro" id="IPR011527">
    <property type="entry name" value="ABC1_TM_dom"/>
</dbReference>
<sequence>MVATSEAFTEVKASAKPSIWRRATSFGRLLFYAVPSSTDLIILLVGFLAAVASGVPFPIMSIVFGQLVNGLNSATCEIDPSTAATYQDGINSKILLIVYVGIAYFALIYIHTICWNVFSERLAQRIREAYFSAILRQDAAFFDNLPAGEVSARITDEISVVQQGTNEKVGIVISSVSFVITAYVVAFIKNPKLAGMLVSLTPAYLIMALGGGYFVQKYVGHSMSTMAKASSVALEAISNTMVVHTFSANARLEEKFVEVLTPALWAGVRKSVAVALQAGLLYFIAFSANALAFWQGSRQIASAVELNTLNTGGITVGATFTVMLVLIDASLVLSQAAPFLRSFDAASVAFAKLEADINRPASIEGTSKNTGPGQQTAIVGLSGSGKSTVAGMITRFYNVDEGTVLLDGHDLRELNTRSVRSHISLVQQEPCLLNRSILENIALGLINSPKHEHLRPALMSDVLAKVAAAVRDGQVLVVASQEHGDHVREMVELTINAAVLPDAIGFIGRLPEGFGTSVGAQGHLISGGQKQRISLARALVKDPRILILDEATSSLDSDSELRIRQALDKVAAGRTVITIAHRLSAIKNADSIIVMRQGKLLEQGTHRDLIDANGAYAELVRLQNLNVNGGDEGNDITSAVSKSSTEETYECSVTIEASTFAGVPHASNGSPANQGVGAERTFSSVAQSVGALFRPYSFVLVIATVGAVVIGGTYCGSAVIFGNAVSKLSYCEEPSSIRHAGHVFGLLFCLLAIIEFTANFLIWSLFGWVAEQVVYKVRVLTLRSILEQDLDSAALGGLTGSLVCTVLSIFVRLIATITMTHIIAWKIAIVCLSVVPLLLGAGYMRVTTLASFEEEHLEAFANSNTLTVEAVNSIKTVMSLSLEHEILGTYRRSLKGPMRQIMKHSAWANLWLAFGYGLSNFLYALAYWWGSTRIIAGEYTQIQFFIVQLALLVSSQLWGQAFALAPDVSRAFQATRRLLNLLDMGSTKKLSAPLARVWDVEATIASEKPRLSAGGISVVFKQVFFSYPARPDTRILHGLDLSIQPGQFAALVGPSGAGKSTIISLIERLYTPESGAVEVDGHNIAMSCSTEPSDSTWPSVRDPAKRSPRWELEEACKSANIHDTIMQLPDGYDTVCGPNGGRLSGGQKQRLAIARALVRKPQLLIVDESTSALDAESERLLQDGLEKAAKHMTIIAIAHRLYTIRKADVIFLIENGRCIDQDTHAQLMERSQNRINALNQAIILGTASYGSPRWQEWILNEEAALPLLKHAYDMGINTWDTADAYSNGRSEEIICKTLRVYKIPREQVVILTKIFYALDPDDQSPIAALMDKKKQGLVNRVGLSRKHIMSAVAESIERLGTYIDVLQIHRLDRDVSPMETMKALNDVVESGQVRYLGASSMATWEFQKLQNIAEQNGWHQFISMQNYYNLLYREEEREMIPFCQDTGVGILPWSPLARGVLAHPWSERETAREQTDKLLQRLVRGHETLEDKEVVDRVTEVAAKRGVKMAIVALAWCLRKGLCPITGLGSTSRIDDAVQAVTFQLADDEVKYLEDPYRPKPVVY</sequence>
<evidence type="ECO:0000256" key="1">
    <source>
        <dbReference type="ARBA" id="ARBA00004141"/>
    </source>
</evidence>
<feature type="transmembrane region" description="Helical" evidence="9">
    <location>
        <begin position="908"/>
        <end position="929"/>
    </location>
</feature>
<dbReference type="InterPro" id="IPR036640">
    <property type="entry name" value="ABC1_TM_sf"/>
</dbReference>
<dbReference type="Proteomes" id="UP000465266">
    <property type="component" value="Unassembled WGS sequence"/>
</dbReference>
<accession>A0ABQ1BF46</accession>
<feature type="transmembrane region" description="Helical" evidence="9">
    <location>
        <begin position="169"/>
        <end position="188"/>
    </location>
</feature>
<dbReference type="Pfam" id="PF00664">
    <property type="entry name" value="ABC_membrane"/>
    <property type="match status" value="3"/>
</dbReference>
<dbReference type="Gene3D" id="3.20.20.100">
    <property type="entry name" value="NADP-dependent oxidoreductase domain"/>
    <property type="match status" value="1"/>
</dbReference>
<dbReference type="InterPro" id="IPR003593">
    <property type="entry name" value="AAA+_ATPase"/>
</dbReference>
<dbReference type="InterPro" id="IPR036812">
    <property type="entry name" value="NAD(P)_OxRdtase_dom_sf"/>
</dbReference>
<feature type="transmembrane region" description="Helical" evidence="9">
    <location>
        <begin position="823"/>
        <end position="844"/>
    </location>
</feature>
<evidence type="ECO:0000256" key="8">
    <source>
        <dbReference type="ARBA" id="ARBA00049740"/>
    </source>
</evidence>
<feature type="domain" description="ABC transporter" evidence="10">
    <location>
        <begin position="340"/>
        <end position="622"/>
    </location>
</feature>
<feature type="transmembrane region" description="Helical" evidence="9">
    <location>
        <begin position="29"/>
        <end position="52"/>
    </location>
</feature>
<gene>
    <name evidence="12" type="ORF">IFM53868_10819</name>
</gene>
<evidence type="ECO:0000256" key="9">
    <source>
        <dbReference type="SAM" id="Phobius"/>
    </source>
</evidence>
<feature type="transmembrane region" description="Helical" evidence="9">
    <location>
        <begin position="698"/>
        <end position="722"/>
    </location>
</feature>
<organism evidence="12 13">
    <name type="scientific">Aspergillus udagawae</name>
    <dbReference type="NCBI Taxonomy" id="91492"/>
    <lineage>
        <taxon>Eukaryota</taxon>
        <taxon>Fungi</taxon>
        <taxon>Dikarya</taxon>
        <taxon>Ascomycota</taxon>
        <taxon>Pezizomycotina</taxon>
        <taxon>Eurotiomycetes</taxon>
        <taxon>Eurotiomycetidae</taxon>
        <taxon>Eurotiales</taxon>
        <taxon>Aspergillaceae</taxon>
        <taxon>Aspergillus</taxon>
        <taxon>Aspergillus subgen. Fumigati</taxon>
    </lineage>
</organism>
<dbReference type="PANTHER" id="PTHR43394">
    <property type="entry name" value="ATP-DEPENDENT PERMEASE MDL1, MITOCHONDRIAL"/>
    <property type="match status" value="1"/>
</dbReference>
<dbReference type="SUPFAM" id="SSF52540">
    <property type="entry name" value="P-loop containing nucleoside triphosphate hydrolases"/>
    <property type="match status" value="2"/>
</dbReference>
<evidence type="ECO:0000313" key="12">
    <source>
        <dbReference type="EMBL" id="GFG00672.1"/>
    </source>
</evidence>
<dbReference type="InterPro" id="IPR017871">
    <property type="entry name" value="ABC_transporter-like_CS"/>
</dbReference>
<dbReference type="InterPro" id="IPR027417">
    <property type="entry name" value="P-loop_NTPase"/>
</dbReference>
<dbReference type="CDD" id="cd19079">
    <property type="entry name" value="AKR_EcYajO-like"/>
    <property type="match status" value="1"/>
</dbReference>
<reference evidence="12 13" key="1">
    <citation type="submission" date="2020-01" db="EMBL/GenBank/DDBJ databases">
        <title>Draft genome sequence of Aspergillus udagawae IFM 53868.</title>
        <authorList>
            <person name="Takahashi H."/>
            <person name="Yaguchi T."/>
        </authorList>
    </citation>
    <scope>NUCLEOTIDE SEQUENCE [LARGE SCALE GENOMIC DNA]</scope>
    <source>
        <strain evidence="12 13">IFM 53868</strain>
    </source>
</reference>
<feature type="transmembrane region" description="Helical" evidence="9">
    <location>
        <begin position="790"/>
        <end position="811"/>
    </location>
</feature>
<dbReference type="InterPro" id="IPR003439">
    <property type="entry name" value="ABC_transporter-like_ATP-bd"/>
</dbReference>
<evidence type="ECO:0000256" key="7">
    <source>
        <dbReference type="ARBA" id="ARBA00023136"/>
    </source>
</evidence>
<feature type="transmembrane region" description="Helical" evidence="9">
    <location>
        <begin position="194"/>
        <end position="215"/>
    </location>
</feature>
<dbReference type="EMBL" id="BLKG01000284">
    <property type="protein sequence ID" value="GFG00672.1"/>
    <property type="molecule type" value="Genomic_DNA"/>
</dbReference>
<dbReference type="Gene3D" id="3.40.50.300">
    <property type="entry name" value="P-loop containing nucleotide triphosphate hydrolases"/>
    <property type="match status" value="2"/>
</dbReference>
<keyword evidence="4" id="KW-0067">ATP-binding</keyword>
<evidence type="ECO:0000256" key="5">
    <source>
        <dbReference type="ARBA" id="ARBA00022989"/>
    </source>
</evidence>
<dbReference type="PROSITE" id="PS50893">
    <property type="entry name" value="ABC_TRANSPORTER_2"/>
    <property type="match status" value="2"/>
</dbReference>
<evidence type="ECO:0000313" key="13">
    <source>
        <dbReference type="Proteomes" id="UP000465266"/>
    </source>
</evidence>
<dbReference type="Pfam" id="PF00248">
    <property type="entry name" value="Aldo_ket_red"/>
    <property type="match status" value="1"/>
</dbReference>
<dbReference type="SUPFAM" id="SSF51430">
    <property type="entry name" value="NAD(P)-linked oxidoreductase"/>
    <property type="match status" value="1"/>
</dbReference>
<dbReference type="CDD" id="cd18578">
    <property type="entry name" value="ABC_6TM_Pgp_ABCB1_D2_like"/>
    <property type="match status" value="1"/>
</dbReference>
<feature type="transmembrane region" description="Helical" evidence="9">
    <location>
        <begin position="94"/>
        <end position="118"/>
    </location>
</feature>
<evidence type="ECO:0000256" key="4">
    <source>
        <dbReference type="ARBA" id="ARBA00022840"/>
    </source>
</evidence>
<keyword evidence="5 9" id="KW-1133">Transmembrane helix</keyword>
<evidence type="ECO:0000256" key="3">
    <source>
        <dbReference type="ARBA" id="ARBA00022741"/>
    </source>
</evidence>
<feature type="transmembrane region" description="Helical" evidence="9">
    <location>
        <begin position="742"/>
        <end position="769"/>
    </location>
</feature>
<feature type="domain" description="ABC transmembrane type-1" evidence="11">
    <location>
        <begin position="44"/>
        <end position="345"/>
    </location>
</feature>
<dbReference type="CDD" id="cd18577">
    <property type="entry name" value="ABC_6TM_Pgp_ABCB1_D1_like"/>
    <property type="match status" value="1"/>
</dbReference>
<evidence type="ECO:0000256" key="2">
    <source>
        <dbReference type="ARBA" id="ARBA00022692"/>
    </source>
</evidence>
<comment type="caution">
    <text evidence="12">The sequence shown here is derived from an EMBL/GenBank/DDBJ whole genome shotgun (WGS) entry which is preliminary data.</text>
</comment>
<evidence type="ECO:0000259" key="10">
    <source>
        <dbReference type="PROSITE" id="PS50893"/>
    </source>
</evidence>
<evidence type="ECO:0000259" key="11">
    <source>
        <dbReference type="PROSITE" id="PS50929"/>
    </source>
</evidence>
<feature type="transmembrane region" description="Helical" evidence="9">
    <location>
        <begin position="272"/>
        <end position="294"/>
    </location>
</feature>
<dbReference type="PROSITE" id="PS00211">
    <property type="entry name" value="ABC_TRANSPORTER_1"/>
    <property type="match status" value="2"/>
</dbReference>
<feature type="domain" description="ABC transporter" evidence="10">
    <location>
        <begin position="1018"/>
        <end position="1240"/>
    </location>
</feature>
<feature type="domain" description="ABC transmembrane type-1" evidence="11">
    <location>
        <begin position="701"/>
        <end position="970"/>
    </location>
</feature>
<comment type="subcellular location">
    <subcellularLocation>
        <location evidence="1">Membrane</location>
        <topology evidence="1">Multi-pass membrane protein</topology>
    </subcellularLocation>
</comment>
<proteinExistence type="predicted"/>
<dbReference type="SMART" id="SM00382">
    <property type="entry name" value="AAA"/>
    <property type="match status" value="2"/>
</dbReference>
<dbReference type="PANTHER" id="PTHR43394:SF1">
    <property type="entry name" value="ATP-BINDING CASSETTE SUB-FAMILY B MEMBER 10, MITOCHONDRIAL"/>
    <property type="match status" value="1"/>
</dbReference>
<keyword evidence="6" id="KW-0560">Oxidoreductase</keyword>
<dbReference type="SUPFAM" id="SSF90123">
    <property type="entry name" value="ABC transporter transmembrane region"/>
    <property type="match status" value="2"/>
</dbReference>
<dbReference type="Pfam" id="PF00005">
    <property type="entry name" value="ABC_tran"/>
    <property type="match status" value="2"/>
</dbReference>
<keyword evidence="13" id="KW-1185">Reference proteome</keyword>